<comment type="caution">
    <text evidence="1">The sequence shown here is derived from an EMBL/GenBank/DDBJ whole genome shotgun (WGS) entry which is preliminary data.</text>
</comment>
<dbReference type="Proteomes" id="UP001145742">
    <property type="component" value="Unassembled WGS sequence"/>
</dbReference>
<protein>
    <submittedName>
        <fullName evidence="1">Uncharacterized protein</fullName>
    </submittedName>
</protein>
<dbReference type="InterPro" id="IPR043536">
    <property type="entry name" value="HCF1/2"/>
</dbReference>
<organism evidence="1 2">
    <name type="scientific">Willisornis vidua</name>
    <name type="common">Xingu scale-backed antbird</name>
    <dbReference type="NCBI Taxonomy" id="1566151"/>
    <lineage>
        <taxon>Eukaryota</taxon>
        <taxon>Metazoa</taxon>
        <taxon>Chordata</taxon>
        <taxon>Craniata</taxon>
        <taxon>Vertebrata</taxon>
        <taxon>Euteleostomi</taxon>
        <taxon>Archelosauria</taxon>
        <taxon>Archosauria</taxon>
        <taxon>Dinosauria</taxon>
        <taxon>Saurischia</taxon>
        <taxon>Theropoda</taxon>
        <taxon>Coelurosauria</taxon>
        <taxon>Aves</taxon>
        <taxon>Neognathae</taxon>
        <taxon>Neoaves</taxon>
        <taxon>Telluraves</taxon>
        <taxon>Australaves</taxon>
        <taxon>Passeriformes</taxon>
        <taxon>Thamnophilidae</taxon>
        <taxon>Willisornis</taxon>
    </lineage>
</organism>
<accession>A0ABQ9DWE3</accession>
<evidence type="ECO:0000313" key="1">
    <source>
        <dbReference type="EMBL" id="KAJ7428816.1"/>
    </source>
</evidence>
<dbReference type="EMBL" id="WHWB01012023">
    <property type="protein sequence ID" value="KAJ7428816.1"/>
    <property type="molecule type" value="Genomic_DNA"/>
</dbReference>
<dbReference type="PANTHER" id="PTHR46003:SF3">
    <property type="entry name" value="HOST CELL FACTOR 1"/>
    <property type="match status" value="1"/>
</dbReference>
<dbReference type="PANTHER" id="PTHR46003">
    <property type="entry name" value="HOST CELL FACTOR"/>
    <property type="match status" value="1"/>
</dbReference>
<keyword evidence="2" id="KW-1185">Reference proteome</keyword>
<reference evidence="1" key="1">
    <citation type="submission" date="2019-10" db="EMBL/GenBank/DDBJ databases">
        <authorList>
            <person name="Soares A.E.R."/>
            <person name="Aleixo A."/>
            <person name="Schneider P."/>
            <person name="Miyaki C.Y."/>
            <person name="Schneider M.P."/>
            <person name="Mello C."/>
            <person name="Vasconcelos A.T.R."/>
        </authorList>
    </citation>
    <scope>NUCLEOTIDE SEQUENCE</scope>
    <source>
        <tissue evidence="1">Muscle</tissue>
    </source>
</reference>
<proteinExistence type="predicted"/>
<gene>
    <name evidence="1" type="ORF">WISP_00674</name>
</gene>
<evidence type="ECO:0000313" key="2">
    <source>
        <dbReference type="Proteomes" id="UP001145742"/>
    </source>
</evidence>
<sequence length="67" mass="6330">MSGMAALAAAAAATQKIPPASAPTVLSVPAGATIVKTVAVTPGTTTLPATVKVASSPVMGVSLWALG</sequence>
<name>A0ABQ9DWE3_9PASS</name>